<evidence type="ECO:0000256" key="1">
    <source>
        <dbReference type="ARBA" id="ARBA00006611"/>
    </source>
</evidence>
<protein>
    <submittedName>
        <fullName evidence="5">Type II secretion system protein E</fullName>
    </submittedName>
</protein>
<dbReference type="PANTHER" id="PTHR30258">
    <property type="entry name" value="TYPE II SECRETION SYSTEM PROTEIN GSPE-RELATED"/>
    <property type="match status" value="1"/>
</dbReference>
<name>K9HVK0_9PROT</name>
<dbReference type="InterPro" id="IPR001482">
    <property type="entry name" value="T2SS/T4SS_dom"/>
</dbReference>
<dbReference type="InterPro" id="IPR027417">
    <property type="entry name" value="P-loop_NTPase"/>
</dbReference>
<comment type="similarity">
    <text evidence="1">Belongs to the GSP E family.</text>
</comment>
<evidence type="ECO:0000256" key="2">
    <source>
        <dbReference type="ARBA" id="ARBA00022741"/>
    </source>
</evidence>
<dbReference type="Gene3D" id="3.40.50.300">
    <property type="entry name" value="P-loop containing nucleotide triphosphate hydrolases"/>
    <property type="match status" value="1"/>
</dbReference>
<dbReference type="Gene3D" id="3.30.450.90">
    <property type="match status" value="1"/>
</dbReference>
<keyword evidence="6" id="KW-1185">Reference proteome</keyword>
<dbReference type="eggNOG" id="COG2804">
    <property type="taxonomic scope" value="Bacteria"/>
</dbReference>
<dbReference type="Proteomes" id="UP000009881">
    <property type="component" value="Unassembled WGS sequence"/>
</dbReference>
<evidence type="ECO:0000259" key="4">
    <source>
        <dbReference type="PROSITE" id="PS00662"/>
    </source>
</evidence>
<gene>
    <name evidence="5" type="ORF">C882_3320</name>
</gene>
<dbReference type="SUPFAM" id="SSF52540">
    <property type="entry name" value="P-loop containing nucleoside triphosphate hydrolases"/>
    <property type="match status" value="1"/>
</dbReference>
<dbReference type="PANTHER" id="PTHR30258:SF1">
    <property type="entry name" value="PROTEIN TRANSPORT PROTEIN HOFB HOMOLOG"/>
    <property type="match status" value="1"/>
</dbReference>
<comment type="caution">
    <text evidence="5">The sequence shown here is derived from an EMBL/GenBank/DDBJ whole genome shotgun (WGS) entry which is preliminary data.</text>
</comment>
<dbReference type="SUPFAM" id="SSF160246">
    <property type="entry name" value="EspE N-terminal domain-like"/>
    <property type="match status" value="1"/>
</dbReference>
<reference evidence="5 6" key="1">
    <citation type="journal article" date="2013" name="Genome Announc.">
        <title>Draft Genome Sequence of an Alphaproteobacterium, Caenispirillum salinarum AK4(T), Isolated from a Solar Saltern.</title>
        <authorList>
            <person name="Khatri I."/>
            <person name="Singh A."/>
            <person name="Korpole S."/>
            <person name="Pinnaka A.K."/>
            <person name="Subramanian S."/>
        </authorList>
    </citation>
    <scope>NUCLEOTIDE SEQUENCE [LARGE SCALE GENOMIC DNA]</scope>
    <source>
        <strain evidence="5 6">AK4</strain>
    </source>
</reference>
<dbReference type="Pfam" id="PF00437">
    <property type="entry name" value="T2SSE"/>
    <property type="match status" value="1"/>
</dbReference>
<evidence type="ECO:0000313" key="6">
    <source>
        <dbReference type="Proteomes" id="UP000009881"/>
    </source>
</evidence>
<feature type="domain" description="Bacterial type II secretion system protein E" evidence="4">
    <location>
        <begin position="376"/>
        <end position="390"/>
    </location>
</feature>
<keyword evidence="2" id="KW-0547">Nucleotide-binding</keyword>
<dbReference type="EMBL" id="ANHY01000004">
    <property type="protein sequence ID" value="EKV32256.1"/>
    <property type="molecule type" value="Genomic_DNA"/>
</dbReference>
<dbReference type="PROSITE" id="PS00662">
    <property type="entry name" value="T2SP_E"/>
    <property type="match status" value="1"/>
</dbReference>
<organism evidence="5 6">
    <name type="scientific">Caenispirillum salinarum AK4</name>
    <dbReference type="NCBI Taxonomy" id="1238182"/>
    <lineage>
        <taxon>Bacteria</taxon>
        <taxon>Pseudomonadati</taxon>
        <taxon>Pseudomonadota</taxon>
        <taxon>Alphaproteobacteria</taxon>
        <taxon>Rhodospirillales</taxon>
        <taxon>Novispirillaceae</taxon>
        <taxon>Caenispirillum</taxon>
    </lineage>
</organism>
<dbReference type="InterPro" id="IPR007831">
    <property type="entry name" value="T2SS_GspE_N"/>
</dbReference>
<dbReference type="GO" id="GO:0005886">
    <property type="term" value="C:plasma membrane"/>
    <property type="evidence" value="ECO:0007669"/>
    <property type="project" value="TreeGrafter"/>
</dbReference>
<dbReference type="GO" id="GO:0016887">
    <property type="term" value="F:ATP hydrolysis activity"/>
    <property type="evidence" value="ECO:0007669"/>
    <property type="project" value="TreeGrafter"/>
</dbReference>
<sequence length="560" mass="62236">MRLGDKLVERGLISKDQLAVALQEKKNSPKMMGELLVDLGFITEQALSAVLAEDSGFERFDPQGSMVDPELLKMIPLEIANRYRVFPSTVQDKTARLAMADIYDVLALDQVKRYLPPDWEIQPLVCSDTEIQQAIDQYYGHELSIDGILRELDSLREGDLDTAALDDTSGGYTHPVVRLVNAILLDAVKSKASDIHFEPEGNFLRVRYRIDGMMMQVRTIHKQHWGAFSHRMKIMSGMNIADRLNPQDGRFSLSMANKRIDFRVSSLPTVHGENLVLRILDKSSAQVSMRDLGYSQHNFEMLTRMVKRPEGIIIVTGPTGSGKTTTLYAIMNYINSLDLNIMTLEDPVEFELSLIRQSQIREGSQMTFADGIRTLMRQDPDVILVGEVRDGDTAGMAVRAAMTGHQVYTTLHTNDAAGAIPRLQDLGLRPSLMAGNIIGVVAQRLGRKLCEDCRTFKTATEDECRILGVDPADPPQIGQAVGCDKCRGTGYRGRVGVSEILPFNDTIDEMIIADAPLSHIREQARQFGFIPMVEDGIGKVLDGIMDITALTKAVNITDRL</sequence>
<dbReference type="GO" id="GO:0005524">
    <property type="term" value="F:ATP binding"/>
    <property type="evidence" value="ECO:0007669"/>
    <property type="project" value="UniProtKB-KW"/>
</dbReference>
<dbReference type="SMART" id="SM00382">
    <property type="entry name" value="AAA"/>
    <property type="match status" value="1"/>
</dbReference>
<dbReference type="InterPro" id="IPR003593">
    <property type="entry name" value="AAA+_ATPase"/>
</dbReference>
<dbReference type="PATRIC" id="fig|1238182.3.peg.1068"/>
<dbReference type="Gene3D" id="3.30.300.160">
    <property type="entry name" value="Type II secretion system, protein E, N-terminal domain"/>
    <property type="match status" value="1"/>
</dbReference>
<keyword evidence="3" id="KW-0067">ATP-binding</keyword>
<dbReference type="AlphaFoldDB" id="K9HVK0"/>
<dbReference type="CDD" id="cd01129">
    <property type="entry name" value="PulE-GspE-like"/>
    <property type="match status" value="1"/>
</dbReference>
<dbReference type="Pfam" id="PF05157">
    <property type="entry name" value="MshEN"/>
    <property type="match status" value="1"/>
</dbReference>
<accession>K9HVK0</accession>
<evidence type="ECO:0000256" key="3">
    <source>
        <dbReference type="ARBA" id="ARBA00022840"/>
    </source>
</evidence>
<dbReference type="InterPro" id="IPR037257">
    <property type="entry name" value="T2SS_E_N_sf"/>
</dbReference>
<proteinExistence type="inferred from homology"/>
<dbReference type="STRING" id="1238182.C882_3320"/>
<evidence type="ECO:0000313" key="5">
    <source>
        <dbReference type="EMBL" id="EKV32256.1"/>
    </source>
</evidence>